<accession>A0A2R4CI21</accession>
<sequence length="362" mass="37411">MARQYCPPNPAVACVLAAADGTVLGAGHTQATGQAHAEVMALRDAAARGHDVRGATAHVTLEPCSHYGRTPPCCDALVAAGIKRVVVTILDPNPLVAGQGVARLRAAGIEVDVLPPGSAAAQAARELNLGFFSRMLRRTPWVRLKAAASLDGITALDNGASQWITAAPARADGHAWRARACAILTGVGTILADDPALDARLAGTPRAPRLVIVDSELRTPPHAAALVVAPGRPVLVVAARAEPARRRALEDRGVTVIELPGDDGRVDLAALLRELAAREINEVHVEAGATLNGALLRAALVDELLLYTAPKLLGDGAGIACGIFAAGPLRDVAAALPLQFNSATLVGNDLRVLARVAGRDRF</sequence>
<evidence type="ECO:0000313" key="18">
    <source>
        <dbReference type="Proteomes" id="UP000240505"/>
    </source>
</evidence>
<evidence type="ECO:0000259" key="16">
    <source>
        <dbReference type="PROSITE" id="PS51747"/>
    </source>
</evidence>
<dbReference type="EC" id="1.1.1.193" evidence="12"/>
<dbReference type="NCBIfam" id="TIGR00326">
    <property type="entry name" value="eubact_ribD"/>
    <property type="match status" value="1"/>
</dbReference>
<dbReference type="CDD" id="cd01284">
    <property type="entry name" value="Riboflavin_deaminase-reductase"/>
    <property type="match status" value="1"/>
</dbReference>
<dbReference type="PIRSF" id="PIRSF006769">
    <property type="entry name" value="RibD"/>
    <property type="match status" value="1"/>
</dbReference>
<dbReference type="InterPro" id="IPR004794">
    <property type="entry name" value="Eubact_RibD"/>
</dbReference>
<dbReference type="InterPro" id="IPR002734">
    <property type="entry name" value="RibDG_C"/>
</dbReference>
<dbReference type="Pfam" id="PF01872">
    <property type="entry name" value="RibD_C"/>
    <property type="match status" value="1"/>
</dbReference>
<dbReference type="Proteomes" id="UP000240505">
    <property type="component" value="Chromosome"/>
</dbReference>
<dbReference type="Pfam" id="PF00383">
    <property type="entry name" value="dCMP_cyt_deam_1"/>
    <property type="match status" value="1"/>
</dbReference>
<keyword evidence="11" id="KW-0511">Multifunctional enzyme</keyword>
<comment type="similarity">
    <text evidence="4 12">In the N-terminal section; belongs to the cytidine and deoxycytidylate deaminase family.</text>
</comment>
<feature type="binding site" evidence="14">
    <location>
        <position position="197"/>
    </location>
    <ligand>
        <name>substrate</name>
    </ligand>
</feature>
<evidence type="ECO:0000256" key="10">
    <source>
        <dbReference type="ARBA" id="ARBA00023002"/>
    </source>
</evidence>
<keyword evidence="18" id="KW-1185">Reference proteome</keyword>
<reference evidence="17 18" key="1">
    <citation type="submission" date="2018-03" db="EMBL/GenBank/DDBJ databases">
        <title>Massilia armeniaca sp. nov., isolated from desert soil.</title>
        <authorList>
            <person name="Huang H."/>
            <person name="Ren M."/>
        </authorList>
    </citation>
    <scope>NUCLEOTIDE SEQUENCE [LARGE SCALE GENOMIC DNA]</scope>
    <source>
        <strain evidence="17 18">ZMN-3</strain>
    </source>
</reference>
<comment type="function">
    <text evidence="1 12">Converts 2,5-diamino-6-(ribosylamino)-4(3h)-pyrimidinone 5'-phosphate into 5-amino-6-(ribosylamino)-2,4(1h,3h)-pyrimidinedione 5'-phosphate.</text>
</comment>
<comment type="cofactor">
    <cofactor evidence="12 15">
        <name>Zn(2+)</name>
        <dbReference type="ChEBI" id="CHEBI:29105"/>
    </cofactor>
    <text evidence="12 15">Binds 1 zinc ion.</text>
</comment>
<evidence type="ECO:0000256" key="15">
    <source>
        <dbReference type="PIRSR" id="PIRSR006769-3"/>
    </source>
</evidence>
<evidence type="ECO:0000256" key="13">
    <source>
        <dbReference type="PIRSR" id="PIRSR006769-1"/>
    </source>
</evidence>
<dbReference type="PANTHER" id="PTHR38011">
    <property type="entry name" value="DIHYDROFOLATE REDUCTASE FAMILY PROTEIN (AFU_ORTHOLOGUE AFUA_8G06820)"/>
    <property type="match status" value="1"/>
</dbReference>
<protein>
    <recommendedName>
        <fullName evidence="12">Riboflavin biosynthesis protein RibD</fullName>
    </recommendedName>
    <domain>
        <recommendedName>
            <fullName evidence="12">Diaminohydroxyphosphoribosylaminopyrimidine deaminase</fullName>
            <shortName evidence="12">DRAP deaminase</shortName>
            <ecNumber evidence="12">3.5.4.26</ecNumber>
        </recommendedName>
        <alternativeName>
            <fullName evidence="12">Riboflavin-specific deaminase</fullName>
        </alternativeName>
    </domain>
    <domain>
        <recommendedName>
            <fullName evidence="12">5-amino-6-(5-phosphoribosylamino)uracil reductase</fullName>
            <ecNumber evidence="12">1.1.1.193</ecNumber>
        </recommendedName>
        <alternativeName>
            <fullName evidence="12">HTP reductase</fullName>
        </alternativeName>
    </domain>
</protein>
<evidence type="ECO:0000256" key="7">
    <source>
        <dbReference type="ARBA" id="ARBA00022723"/>
    </source>
</evidence>
<dbReference type="InterPro" id="IPR050765">
    <property type="entry name" value="Riboflavin_Biosynth_HTPR"/>
</dbReference>
<feature type="binding site" evidence="14">
    <location>
        <begin position="288"/>
        <end position="294"/>
    </location>
    <ligand>
        <name>NADP(+)</name>
        <dbReference type="ChEBI" id="CHEBI:58349"/>
    </ligand>
</feature>
<feature type="binding site" evidence="14">
    <location>
        <position position="215"/>
    </location>
    <ligand>
        <name>NADP(+)</name>
        <dbReference type="ChEBI" id="CHEBI:58349"/>
    </ligand>
</feature>
<proteinExistence type="inferred from homology"/>
<evidence type="ECO:0000256" key="6">
    <source>
        <dbReference type="ARBA" id="ARBA00022619"/>
    </source>
</evidence>
<dbReference type="InterPro" id="IPR024072">
    <property type="entry name" value="DHFR-like_dom_sf"/>
</dbReference>
<dbReference type="Gene3D" id="3.40.430.10">
    <property type="entry name" value="Dihydrofolate Reductase, subunit A"/>
    <property type="match status" value="1"/>
</dbReference>
<comment type="similarity">
    <text evidence="5 12">In the C-terminal section; belongs to the HTP reductase family.</text>
</comment>
<keyword evidence="12" id="KW-0378">Hydrolase</keyword>
<feature type="binding site" evidence="15">
    <location>
        <position position="73"/>
    </location>
    <ligand>
        <name>Zn(2+)</name>
        <dbReference type="ChEBI" id="CHEBI:29105"/>
        <note>catalytic</note>
    </ligand>
</feature>
<feature type="binding site" evidence="14">
    <location>
        <position position="163"/>
    </location>
    <ligand>
        <name>NADP(+)</name>
        <dbReference type="ChEBI" id="CHEBI:58349"/>
    </ligand>
</feature>
<name>A0A2R4CI21_9BURK</name>
<dbReference type="GO" id="GO:0008270">
    <property type="term" value="F:zinc ion binding"/>
    <property type="evidence" value="ECO:0007669"/>
    <property type="project" value="InterPro"/>
</dbReference>
<dbReference type="GO" id="GO:0008835">
    <property type="term" value="F:diaminohydroxyphosphoribosylaminopyrimidine deaminase activity"/>
    <property type="evidence" value="ECO:0007669"/>
    <property type="project" value="UniProtKB-EC"/>
</dbReference>
<dbReference type="SUPFAM" id="SSF53597">
    <property type="entry name" value="Dihydrofolate reductase-like"/>
    <property type="match status" value="1"/>
</dbReference>
<feature type="binding site" evidence="15">
    <location>
        <position position="64"/>
    </location>
    <ligand>
        <name>Zn(2+)</name>
        <dbReference type="ChEBI" id="CHEBI:29105"/>
        <note>catalytic</note>
    </ligand>
</feature>
<evidence type="ECO:0000256" key="12">
    <source>
        <dbReference type="PIRNR" id="PIRNR006769"/>
    </source>
</evidence>
<dbReference type="InterPro" id="IPR011549">
    <property type="entry name" value="RibD_C"/>
</dbReference>
<evidence type="ECO:0000256" key="14">
    <source>
        <dbReference type="PIRSR" id="PIRSR006769-2"/>
    </source>
</evidence>
<comment type="pathway">
    <text evidence="3 12">Cofactor biosynthesis; riboflavin biosynthesis; 5-amino-6-(D-ribitylamino)uracil from GTP: step 3/4.</text>
</comment>
<organism evidence="17 18">
    <name type="scientific">Pseudoduganella armeniaca</name>
    <dbReference type="NCBI Taxonomy" id="2072590"/>
    <lineage>
        <taxon>Bacteria</taxon>
        <taxon>Pseudomonadati</taxon>
        <taxon>Pseudomonadota</taxon>
        <taxon>Betaproteobacteria</taxon>
        <taxon>Burkholderiales</taxon>
        <taxon>Oxalobacteraceae</taxon>
        <taxon>Telluria group</taxon>
        <taxon>Pseudoduganella</taxon>
    </lineage>
</organism>
<dbReference type="UniPathway" id="UPA00275">
    <property type="reaction ID" value="UER00401"/>
</dbReference>
<feature type="binding site" evidence="14">
    <location>
        <position position="193"/>
    </location>
    <ligand>
        <name>NADP(+)</name>
        <dbReference type="ChEBI" id="CHEBI:58349"/>
    </ligand>
</feature>
<dbReference type="EMBL" id="CP028324">
    <property type="protein sequence ID" value="AVR99299.1"/>
    <property type="molecule type" value="Genomic_DNA"/>
</dbReference>
<dbReference type="KEGG" id="masz:C9I28_19175"/>
<evidence type="ECO:0000256" key="9">
    <source>
        <dbReference type="ARBA" id="ARBA00022857"/>
    </source>
</evidence>
<evidence type="ECO:0000256" key="2">
    <source>
        <dbReference type="ARBA" id="ARBA00004882"/>
    </source>
</evidence>
<dbReference type="InterPro" id="IPR002125">
    <property type="entry name" value="CMP_dCMP_dom"/>
</dbReference>
<feature type="binding site" evidence="14">
    <location>
        <position position="286"/>
    </location>
    <ligand>
        <name>substrate</name>
    </ligand>
</feature>
<feature type="active site" description="Proton donor" evidence="13">
    <location>
        <position position="38"/>
    </location>
</feature>
<evidence type="ECO:0000313" key="17">
    <source>
        <dbReference type="EMBL" id="AVR99299.1"/>
    </source>
</evidence>
<keyword evidence="7 12" id="KW-0479">Metal-binding</keyword>
<evidence type="ECO:0000256" key="8">
    <source>
        <dbReference type="ARBA" id="ARBA00022833"/>
    </source>
</evidence>
<dbReference type="PROSITE" id="PS51747">
    <property type="entry name" value="CYT_DCMP_DEAMINASES_2"/>
    <property type="match status" value="1"/>
</dbReference>
<feature type="binding site" evidence="14">
    <location>
        <position position="189"/>
    </location>
    <ligand>
        <name>NADP(+)</name>
        <dbReference type="ChEBI" id="CHEBI:58349"/>
    </ligand>
</feature>
<evidence type="ECO:0000256" key="1">
    <source>
        <dbReference type="ARBA" id="ARBA00002151"/>
    </source>
</evidence>
<feature type="binding site" evidence="14">
    <location>
        <position position="161"/>
    </location>
    <ligand>
        <name>substrate</name>
    </ligand>
</feature>
<feature type="binding site" evidence="14">
    <location>
        <position position="147"/>
    </location>
    <ligand>
        <name>NADP(+)</name>
        <dbReference type="ChEBI" id="CHEBI:58349"/>
    </ligand>
</feature>
<dbReference type="GO" id="GO:0008703">
    <property type="term" value="F:5-amino-6-(5-phosphoribosylamino)uracil reductase activity"/>
    <property type="evidence" value="ECO:0007669"/>
    <property type="project" value="UniProtKB-EC"/>
</dbReference>
<evidence type="ECO:0000256" key="5">
    <source>
        <dbReference type="ARBA" id="ARBA00007417"/>
    </source>
</evidence>
<dbReference type="NCBIfam" id="TIGR00227">
    <property type="entry name" value="ribD_Cterm"/>
    <property type="match status" value="1"/>
</dbReference>
<dbReference type="PROSITE" id="PS00903">
    <property type="entry name" value="CYT_DCMP_DEAMINASES_1"/>
    <property type="match status" value="1"/>
</dbReference>
<dbReference type="Gene3D" id="3.40.140.10">
    <property type="entry name" value="Cytidine Deaminase, domain 2"/>
    <property type="match status" value="1"/>
</dbReference>
<dbReference type="OrthoDB" id="9800865at2"/>
<dbReference type="InterPro" id="IPR016193">
    <property type="entry name" value="Cytidine_deaminase-like"/>
</dbReference>
<dbReference type="AlphaFoldDB" id="A0A2R4CI21"/>
<keyword evidence="10 12" id="KW-0560">Oxidoreductase</keyword>
<feature type="binding site" evidence="15">
    <location>
        <position position="36"/>
    </location>
    <ligand>
        <name>Zn(2+)</name>
        <dbReference type="ChEBI" id="CHEBI:29105"/>
        <note>catalytic</note>
    </ligand>
</feature>
<feature type="binding site" evidence="14">
    <location>
        <position position="200"/>
    </location>
    <ligand>
        <name>substrate</name>
    </ligand>
</feature>
<feature type="domain" description="CMP/dCMP-type deaminase" evidence="16">
    <location>
        <begin position="1"/>
        <end position="112"/>
    </location>
</feature>
<dbReference type="PANTHER" id="PTHR38011:SF7">
    <property type="entry name" value="2,5-DIAMINO-6-RIBOSYLAMINO-4(3H)-PYRIMIDINONE 5'-PHOSPHATE REDUCTASE"/>
    <property type="match status" value="1"/>
</dbReference>
<comment type="pathway">
    <text evidence="2 12">Cofactor biosynthesis; riboflavin biosynthesis; 5-amino-6-(D-ribitylamino)uracil from GTP: step 2/4.</text>
</comment>
<gene>
    <name evidence="17" type="primary">ribD</name>
    <name evidence="17" type="ORF">C9I28_19175</name>
</gene>
<dbReference type="InterPro" id="IPR016192">
    <property type="entry name" value="APOBEC/CMP_deaminase_Zn-bd"/>
</dbReference>
<dbReference type="RefSeq" id="WP_107144621.1">
    <property type="nucleotide sequence ID" value="NZ_CP028324.1"/>
</dbReference>
<comment type="catalytic activity">
    <reaction evidence="12">
        <text>5-amino-6-(5-phospho-D-ribitylamino)uracil + NADP(+) = 5-amino-6-(5-phospho-D-ribosylamino)uracil + NADPH + H(+)</text>
        <dbReference type="Rhea" id="RHEA:17845"/>
        <dbReference type="ChEBI" id="CHEBI:15378"/>
        <dbReference type="ChEBI" id="CHEBI:57783"/>
        <dbReference type="ChEBI" id="CHEBI:58349"/>
        <dbReference type="ChEBI" id="CHEBI:58421"/>
        <dbReference type="ChEBI" id="CHEBI:58453"/>
        <dbReference type="EC" id="1.1.1.193"/>
    </reaction>
</comment>
<keyword evidence="6 12" id="KW-0686">Riboflavin biosynthesis</keyword>
<feature type="binding site" evidence="14">
    <location>
        <position position="177"/>
    </location>
    <ligand>
        <name>substrate</name>
    </ligand>
</feature>
<dbReference type="GO" id="GO:0009231">
    <property type="term" value="P:riboflavin biosynthetic process"/>
    <property type="evidence" value="ECO:0007669"/>
    <property type="project" value="UniProtKB-UniPathway"/>
</dbReference>
<dbReference type="SUPFAM" id="SSF53927">
    <property type="entry name" value="Cytidine deaminase-like"/>
    <property type="match status" value="1"/>
</dbReference>
<keyword evidence="9 12" id="KW-0521">NADP</keyword>
<evidence type="ECO:0000256" key="11">
    <source>
        <dbReference type="ARBA" id="ARBA00023268"/>
    </source>
</evidence>
<dbReference type="GO" id="GO:0050661">
    <property type="term" value="F:NADP binding"/>
    <property type="evidence" value="ECO:0007669"/>
    <property type="project" value="InterPro"/>
</dbReference>
<evidence type="ECO:0000256" key="3">
    <source>
        <dbReference type="ARBA" id="ARBA00004910"/>
    </source>
</evidence>
<comment type="catalytic activity">
    <reaction evidence="12">
        <text>2,5-diamino-6-hydroxy-4-(5-phosphoribosylamino)-pyrimidine + H2O + H(+) = 5-amino-6-(5-phospho-D-ribosylamino)uracil + NH4(+)</text>
        <dbReference type="Rhea" id="RHEA:21868"/>
        <dbReference type="ChEBI" id="CHEBI:15377"/>
        <dbReference type="ChEBI" id="CHEBI:15378"/>
        <dbReference type="ChEBI" id="CHEBI:28938"/>
        <dbReference type="ChEBI" id="CHEBI:58453"/>
        <dbReference type="ChEBI" id="CHEBI:58614"/>
        <dbReference type="EC" id="3.5.4.26"/>
    </reaction>
</comment>
<keyword evidence="8 12" id="KW-0862">Zinc</keyword>
<dbReference type="EC" id="3.5.4.26" evidence="12"/>
<evidence type="ECO:0000256" key="4">
    <source>
        <dbReference type="ARBA" id="ARBA00005259"/>
    </source>
</evidence>